<dbReference type="InterPro" id="IPR016197">
    <property type="entry name" value="Chromo-like_dom_sf"/>
</dbReference>
<dbReference type="OrthoDB" id="433924at2759"/>
<sequence>MVPVSLTDEIYDQDDKVPPNQNKETSSSHNWQSKQCTVDSLIGHKLDKKTSTVEFIVKWANGKTTIQPEWTLQPDIPALIYEYWEKVGGRQEATRFTFDHVFRILDVKVTDGKKEYKVQWVGYPDVRPWTTWEDERKLRRIARVELEIFQNQPVKKRE</sequence>
<feature type="region of interest" description="Disordered" evidence="2">
    <location>
        <begin position="1"/>
        <end position="32"/>
    </location>
</feature>
<gene>
    <name evidence="4" type="ORF">FMUND_13134</name>
</gene>
<evidence type="ECO:0000259" key="3">
    <source>
        <dbReference type="PROSITE" id="PS50013"/>
    </source>
</evidence>
<feature type="domain" description="Chromo" evidence="3">
    <location>
        <begin position="99"/>
        <end position="158"/>
    </location>
</feature>
<evidence type="ECO:0000313" key="5">
    <source>
        <dbReference type="Proteomes" id="UP000544331"/>
    </source>
</evidence>
<dbReference type="GO" id="GO:0006338">
    <property type="term" value="P:chromatin remodeling"/>
    <property type="evidence" value="ECO:0007669"/>
    <property type="project" value="UniProtKB-ARBA"/>
</dbReference>
<comment type="subunit">
    <text evidence="1">Component of the NuA4 histone acetyltransferase complex.</text>
</comment>
<dbReference type="SUPFAM" id="SSF54160">
    <property type="entry name" value="Chromo domain-like"/>
    <property type="match status" value="2"/>
</dbReference>
<dbReference type="PROSITE" id="PS50013">
    <property type="entry name" value="CHROMO_2"/>
    <property type="match status" value="1"/>
</dbReference>
<reference evidence="4 5" key="1">
    <citation type="submission" date="2020-05" db="EMBL/GenBank/DDBJ databases">
        <title>Identification and distribution of gene clusters putatively required for synthesis of sphingolipid metabolism inhibitors in phylogenetically diverse species of the filamentous fungus Fusarium.</title>
        <authorList>
            <person name="Kim H.-S."/>
            <person name="Busman M."/>
            <person name="Brown D.W."/>
            <person name="Divon H."/>
            <person name="Uhlig S."/>
            <person name="Proctor R.H."/>
        </authorList>
    </citation>
    <scope>NUCLEOTIDE SEQUENCE [LARGE SCALE GENOMIC DNA]</scope>
    <source>
        <strain evidence="4 5">NRRL 66235</strain>
    </source>
</reference>
<evidence type="ECO:0000256" key="1">
    <source>
        <dbReference type="ARBA" id="ARBA00011353"/>
    </source>
</evidence>
<name>A0A8H6D590_9HYPO</name>
<dbReference type="CDD" id="cd00024">
    <property type="entry name" value="CD_CSD"/>
    <property type="match status" value="1"/>
</dbReference>
<evidence type="ECO:0000256" key="2">
    <source>
        <dbReference type="SAM" id="MobiDB-lite"/>
    </source>
</evidence>
<evidence type="ECO:0000313" key="4">
    <source>
        <dbReference type="EMBL" id="KAF5703167.1"/>
    </source>
</evidence>
<dbReference type="InterPro" id="IPR023780">
    <property type="entry name" value="Chromo_domain"/>
</dbReference>
<comment type="caution">
    <text evidence="4">The sequence shown here is derived from an EMBL/GenBank/DDBJ whole genome shotgun (WGS) entry which is preliminary data.</text>
</comment>
<dbReference type="EMBL" id="JAAOAN010000580">
    <property type="protein sequence ID" value="KAF5703167.1"/>
    <property type="molecule type" value="Genomic_DNA"/>
</dbReference>
<dbReference type="AlphaFoldDB" id="A0A8H6D590"/>
<dbReference type="Pfam" id="PF00385">
    <property type="entry name" value="Chromo"/>
    <property type="match status" value="1"/>
</dbReference>
<dbReference type="Proteomes" id="UP000544331">
    <property type="component" value="Unassembled WGS sequence"/>
</dbReference>
<organism evidence="4 5">
    <name type="scientific">Fusarium mundagurra</name>
    <dbReference type="NCBI Taxonomy" id="1567541"/>
    <lineage>
        <taxon>Eukaryota</taxon>
        <taxon>Fungi</taxon>
        <taxon>Dikarya</taxon>
        <taxon>Ascomycota</taxon>
        <taxon>Pezizomycotina</taxon>
        <taxon>Sordariomycetes</taxon>
        <taxon>Hypocreomycetidae</taxon>
        <taxon>Hypocreales</taxon>
        <taxon>Nectriaceae</taxon>
        <taxon>Fusarium</taxon>
        <taxon>Fusarium fujikuroi species complex</taxon>
    </lineage>
</organism>
<dbReference type="SMART" id="SM00298">
    <property type="entry name" value="CHROMO"/>
    <property type="match status" value="2"/>
</dbReference>
<dbReference type="Gene3D" id="2.40.50.40">
    <property type="match status" value="2"/>
</dbReference>
<protein>
    <recommendedName>
        <fullName evidence="3">Chromo domain-containing protein</fullName>
    </recommendedName>
</protein>
<dbReference type="InterPro" id="IPR000953">
    <property type="entry name" value="Chromo/chromo_shadow_dom"/>
</dbReference>
<proteinExistence type="predicted"/>
<accession>A0A8H6D590</accession>
<keyword evidence="5" id="KW-1185">Reference proteome</keyword>
<feature type="compositionally biased region" description="Polar residues" evidence="2">
    <location>
        <begin position="19"/>
        <end position="32"/>
    </location>
</feature>